<evidence type="ECO:0000256" key="8">
    <source>
        <dbReference type="RuleBase" id="RU000682"/>
    </source>
</evidence>
<evidence type="ECO:0000256" key="3">
    <source>
        <dbReference type="ARBA" id="ARBA00022473"/>
    </source>
</evidence>
<dbReference type="InterPro" id="IPR017970">
    <property type="entry name" value="Homeobox_CS"/>
</dbReference>
<dbReference type="Gene3D" id="1.10.10.60">
    <property type="entry name" value="Homeodomain-like"/>
    <property type="match status" value="1"/>
</dbReference>
<dbReference type="SUPFAM" id="SSF46689">
    <property type="entry name" value="Homeodomain-like"/>
    <property type="match status" value="1"/>
</dbReference>
<dbReference type="KEGG" id="spu:588358"/>
<sequence>MSSMFLNSLFTKYQPGEAWFPSGFDPAASVASRNCKTGPGDPAVAAGASSVGWRGMHAGTAAGHYPSFDFTNSNYYTSVANTPFSTSYGYQACGFASTCPQVQVQGGGYTDQYTTYPHHNGYTTPNVAAYPTTWSPSQKDTGFVSPVSGAFIGPGPDIALQSHHEGKVLDGHLDSKGDDGDSEPVYKGPVYNWMKIPGTHIIGTDRKRGRQTYTRAQTLELEKEFHYNRYLTRKRRIEIAQAVCLSERQIKIWFQNRRMKWKKERVRDGAGDEEDDDAKEGEGDDAKSCSIKEDEDNEVDSDKDQGSH</sequence>
<evidence type="ECO:0000256" key="7">
    <source>
        <dbReference type="PROSITE-ProRule" id="PRU00108"/>
    </source>
</evidence>
<keyword evidence="6 7" id="KW-0539">Nucleus</keyword>
<dbReference type="OMA" id="QPGEAWF"/>
<dbReference type="PROSITE" id="PS00027">
    <property type="entry name" value="HOMEOBOX_1"/>
    <property type="match status" value="1"/>
</dbReference>
<dbReference type="CDD" id="cd00086">
    <property type="entry name" value="homeodomain"/>
    <property type="match status" value="1"/>
</dbReference>
<dbReference type="InterPro" id="IPR009057">
    <property type="entry name" value="Homeodomain-like_sf"/>
</dbReference>
<dbReference type="SMART" id="SM00389">
    <property type="entry name" value="HOX"/>
    <property type="match status" value="1"/>
</dbReference>
<comment type="similarity">
    <text evidence="2">Belongs to the Antp homeobox family.</text>
</comment>
<dbReference type="InterPro" id="IPR020479">
    <property type="entry name" value="HD_metazoa"/>
</dbReference>
<evidence type="ECO:0000256" key="2">
    <source>
        <dbReference type="ARBA" id="ARBA00009107"/>
    </source>
</evidence>
<evidence type="ECO:0000259" key="10">
    <source>
        <dbReference type="PROSITE" id="PS50071"/>
    </source>
</evidence>
<feature type="domain" description="Homeobox" evidence="10">
    <location>
        <begin position="204"/>
        <end position="264"/>
    </location>
</feature>
<protein>
    <recommendedName>
        <fullName evidence="10">Homeobox domain-containing protein</fullName>
    </recommendedName>
</protein>
<dbReference type="InterPro" id="IPR001356">
    <property type="entry name" value="HD"/>
</dbReference>
<reference evidence="11" key="2">
    <citation type="submission" date="2021-01" db="UniProtKB">
        <authorList>
            <consortium name="EnsemblMetazoa"/>
        </authorList>
    </citation>
    <scope>IDENTIFICATION</scope>
</reference>
<dbReference type="RefSeq" id="XP_793141.3">
    <property type="nucleotide sequence ID" value="XM_788048.4"/>
</dbReference>
<dbReference type="PANTHER" id="PTHR45659:SF4">
    <property type="entry name" value="HOMEOBOX PROTEIN ABDOMINAL-A"/>
    <property type="match status" value="1"/>
</dbReference>
<comment type="subcellular location">
    <subcellularLocation>
        <location evidence="1 7 8">Nucleus</location>
    </subcellularLocation>
</comment>
<evidence type="ECO:0000256" key="6">
    <source>
        <dbReference type="ARBA" id="ARBA00023242"/>
    </source>
</evidence>
<dbReference type="AlphaFoldDB" id="A0A7M7RDT6"/>
<dbReference type="FunFam" id="1.10.10.60:FF:000017">
    <property type="entry name" value="Homeobox protein antennapedia"/>
    <property type="match status" value="1"/>
</dbReference>
<feature type="region of interest" description="Disordered" evidence="9">
    <location>
        <begin position="262"/>
        <end position="308"/>
    </location>
</feature>
<organism evidence="11 12">
    <name type="scientific">Strongylocentrotus purpuratus</name>
    <name type="common">Purple sea urchin</name>
    <dbReference type="NCBI Taxonomy" id="7668"/>
    <lineage>
        <taxon>Eukaryota</taxon>
        <taxon>Metazoa</taxon>
        <taxon>Echinodermata</taxon>
        <taxon>Eleutherozoa</taxon>
        <taxon>Echinozoa</taxon>
        <taxon>Echinoidea</taxon>
        <taxon>Euechinoidea</taxon>
        <taxon>Echinacea</taxon>
        <taxon>Camarodonta</taxon>
        <taxon>Echinidea</taxon>
        <taxon>Strongylocentrotidae</taxon>
        <taxon>Strongylocentrotus</taxon>
    </lineage>
</organism>
<dbReference type="PANTHER" id="PTHR45659">
    <property type="entry name" value="HOMEOBOX PROTEIN HOX"/>
    <property type="match status" value="1"/>
</dbReference>
<accession>A0A7M7RDT6</accession>
<dbReference type="InParanoid" id="A0A7M7RDT6"/>
<feature type="DNA-binding region" description="Homeobox" evidence="7">
    <location>
        <begin position="206"/>
        <end position="265"/>
    </location>
</feature>
<dbReference type="OrthoDB" id="6159439at2759"/>
<keyword evidence="4 7" id="KW-0238">DNA-binding</keyword>
<dbReference type="GeneID" id="588358"/>
<dbReference type="Pfam" id="PF00046">
    <property type="entry name" value="Homeodomain"/>
    <property type="match status" value="1"/>
</dbReference>
<evidence type="ECO:0000256" key="5">
    <source>
        <dbReference type="ARBA" id="ARBA00023155"/>
    </source>
</evidence>
<proteinExistence type="inferred from homology"/>
<dbReference type="FunCoup" id="A0A7M7RDT6">
    <property type="interactions" value="851"/>
</dbReference>
<name>A0A7M7RDT6_STRPU</name>
<evidence type="ECO:0000313" key="11">
    <source>
        <dbReference type="EnsemblMetazoa" id="XP_793141"/>
    </source>
</evidence>
<evidence type="ECO:0000313" key="12">
    <source>
        <dbReference type="Proteomes" id="UP000007110"/>
    </source>
</evidence>
<reference evidence="12" key="1">
    <citation type="submission" date="2015-02" db="EMBL/GenBank/DDBJ databases">
        <title>Genome sequencing for Strongylocentrotus purpuratus.</title>
        <authorList>
            <person name="Murali S."/>
            <person name="Liu Y."/>
            <person name="Vee V."/>
            <person name="English A."/>
            <person name="Wang M."/>
            <person name="Skinner E."/>
            <person name="Han Y."/>
            <person name="Muzny D.M."/>
            <person name="Worley K.C."/>
            <person name="Gibbs R.A."/>
        </authorList>
    </citation>
    <scope>NUCLEOTIDE SEQUENCE</scope>
</reference>
<keyword evidence="5 7" id="KW-0371">Homeobox</keyword>
<dbReference type="EnsemblMetazoa" id="XM_788048">
    <property type="protein sequence ID" value="XP_793141"/>
    <property type="gene ID" value="LOC588358"/>
</dbReference>
<dbReference type="PRINTS" id="PR00024">
    <property type="entry name" value="HOMEOBOX"/>
</dbReference>
<evidence type="ECO:0000256" key="4">
    <source>
        <dbReference type="ARBA" id="ARBA00023125"/>
    </source>
</evidence>
<dbReference type="GO" id="GO:0006357">
    <property type="term" value="P:regulation of transcription by RNA polymerase II"/>
    <property type="evidence" value="ECO:0000318"/>
    <property type="project" value="GO_Central"/>
</dbReference>
<keyword evidence="3" id="KW-0217">Developmental protein</keyword>
<feature type="compositionally biased region" description="Basic and acidic residues" evidence="9">
    <location>
        <begin position="280"/>
        <end position="292"/>
    </location>
</feature>
<dbReference type="GO" id="GO:0000978">
    <property type="term" value="F:RNA polymerase II cis-regulatory region sequence-specific DNA binding"/>
    <property type="evidence" value="ECO:0000318"/>
    <property type="project" value="GO_Central"/>
</dbReference>
<evidence type="ECO:0000256" key="9">
    <source>
        <dbReference type="SAM" id="MobiDB-lite"/>
    </source>
</evidence>
<dbReference type="PROSITE" id="PS50071">
    <property type="entry name" value="HOMEOBOX_2"/>
    <property type="match status" value="1"/>
</dbReference>
<evidence type="ECO:0000256" key="1">
    <source>
        <dbReference type="ARBA" id="ARBA00004123"/>
    </source>
</evidence>
<dbReference type="GO" id="GO:0000981">
    <property type="term" value="F:DNA-binding transcription factor activity, RNA polymerase II-specific"/>
    <property type="evidence" value="ECO:0000318"/>
    <property type="project" value="GO_Central"/>
</dbReference>
<dbReference type="InterPro" id="IPR050296">
    <property type="entry name" value="Antp_homeobox"/>
</dbReference>
<keyword evidence="12" id="KW-1185">Reference proteome</keyword>
<dbReference type="GO" id="GO:0005634">
    <property type="term" value="C:nucleus"/>
    <property type="evidence" value="ECO:0000318"/>
    <property type="project" value="GO_Central"/>
</dbReference>
<dbReference type="GO" id="GO:0009952">
    <property type="term" value="P:anterior/posterior pattern specification"/>
    <property type="evidence" value="ECO:0000318"/>
    <property type="project" value="GO_Central"/>
</dbReference>
<dbReference type="Proteomes" id="UP000007110">
    <property type="component" value="Unassembled WGS sequence"/>
</dbReference>